<feature type="transmembrane region" description="Helical" evidence="8">
    <location>
        <begin position="112"/>
        <end position="133"/>
    </location>
</feature>
<keyword evidence="7" id="KW-0046">Antibiotic resistance</keyword>
<gene>
    <name evidence="10" type="ORF">ACFPQ9_20835</name>
</gene>
<keyword evidence="5 8" id="KW-1133">Transmembrane helix</keyword>
<feature type="transmembrane region" description="Helical" evidence="8">
    <location>
        <begin position="342"/>
        <end position="360"/>
    </location>
</feature>
<sequence>MTTNPKSTTTPPARAGRREWTALGVLMLPLLLVSMDVSVLYFAIPAISADLEPSGTQQLWIFDIYAFVLAGLLMTMGSLGDRIGHRRLLLIGAAAFGTASLAAAYANSAEMLIAARAVLGIGGATLMPSTMAMTRTMFTDPAQRAKAIGLWSGVMTAGIALGSVMSGLLVEYFWWGSVFLVNLPAMALLLILGPVMLPEWRNPEPGRFDWLSVPLSMAAVLPVIYGLKEIPSEGWNVRYVVSITVGLLFAALFVHRQRTAASPMISPALFRGRGFAPSVALNLVSAFGIMGSAYFTTQYLQSVLGKSALEAALWALLPSVPIGAAAPIATQLVQKGVDRGHVVTAGFLIAASGFGVLSLAGTDSMVLVLVACAVLAVGGVVVMSQIMDLAMGTAPLERAGSASSLMETGGEFGGALGMAVLGSIGTAIYRHEIPDSAPQAARETLGGALAMADRTPGLATVAREAFTSGMQGAAIAGAVLLAGAAVLAAVTLRRVEVRTRTCETPDEPSKLSPSGV</sequence>
<evidence type="ECO:0000256" key="8">
    <source>
        <dbReference type="SAM" id="Phobius"/>
    </source>
</evidence>
<feature type="domain" description="Major facilitator superfamily (MFS) profile" evidence="9">
    <location>
        <begin position="22"/>
        <end position="500"/>
    </location>
</feature>
<keyword evidence="3" id="KW-1003">Cell membrane</keyword>
<dbReference type="PANTHER" id="PTHR42718:SF47">
    <property type="entry name" value="METHYL VIOLOGEN RESISTANCE PROTEIN SMVA"/>
    <property type="match status" value="1"/>
</dbReference>
<evidence type="ECO:0000313" key="11">
    <source>
        <dbReference type="Proteomes" id="UP001596263"/>
    </source>
</evidence>
<feature type="transmembrane region" description="Helical" evidence="8">
    <location>
        <begin position="208"/>
        <end position="225"/>
    </location>
</feature>
<keyword evidence="4 8" id="KW-0812">Transmembrane</keyword>
<dbReference type="CDD" id="cd17321">
    <property type="entry name" value="MFS_MMR_MDR_like"/>
    <property type="match status" value="1"/>
</dbReference>
<comment type="caution">
    <text evidence="10">The sequence shown here is derived from an EMBL/GenBank/DDBJ whole genome shotgun (WGS) entry which is preliminary data.</text>
</comment>
<dbReference type="PROSITE" id="PS50850">
    <property type="entry name" value="MFS"/>
    <property type="match status" value="1"/>
</dbReference>
<evidence type="ECO:0000256" key="6">
    <source>
        <dbReference type="ARBA" id="ARBA00023136"/>
    </source>
</evidence>
<dbReference type="InterPro" id="IPR036259">
    <property type="entry name" value="MFS_trans_sf"/>
</dbReference>
<dbReference type="Gene3D" id="1.20.1720.10">
    <property type="entry name" value="Multidrug resistance protein D"/>
    <property type="match status" value="1"/>
</dbReference>
<dbReference type="Pfam" id="PF07690">
    <property type="entry name" value="MFS_1"/>
    <property type="match status" value="1"/>
</dbReference>
<feature type="transmembrane region" description="Helical" evidence="8">
    <location>
        <begin position="366"/>
        <end position="391"/>
    </location>
</feature>
<feature type="transmembrane region" description="Helical" evidence="8">
    <location>
        <begin position="172"/>
        <end position="196"/>
    </location>
</feature>
<feature type="transmembrane region" description="Helical" evidence="8">
    <location>
        <begin position="275"/>
        <end position="296"/>
    </location>
</feature>
<dbReference type="InterPro" id="IPR020846">
    <property type="entry name" value="MFS_dom"/>
</dbReference>
<feature type="transmembrane region" description="Helical" evidence="8">
    <location>
        <begin position="412"/>
        <end position="429"/>
    </location>
</feature>
<dbReference type="Gene3D" id="1.20.1250.20">
    <property type="entry name" value="MFS general substrate transporter like domains"/>
    <property type="match status" value="1"/>
</dbReference>
<dbReference type="Proteomes" id="UP001596263">
    <property type="component" value="Unassembled WGS sequence"/>
</dbReference>
<evidence type="ECO:0000256" key="4">
    <source>
        <dbReference type="ARBA" id="ARBA00022692"/>
    </source>
</evidence>
<evidence type="ECO:0000256" key="3">
    <source>
        <dbReference type="ARBA" id="ARBA00022475"/>
    </source>
</evidence>
<evidence type="ECO:0000256" key="5">
    <source>
        <dbReference type="ARBA" id="ARBA00022989"/>
    </source>
</evidence>
<keyword evidence="2" id="KW-0813">Transport</keyword>
<feature type="transmembrane region" description="Helical" evidence="8">
    <location>
        <begin position="145"/>
        <end position="166"/>
    </location>
</feature>
<feature type="transmembrane region" description="Helical" evidence="8">
    <location>
        <begin position="88"/>
        <end position="106"/>
    </location>
</feature>
<dbReference type="InterPro" id="IPR011701">
    <property type="entry name" value="MFS"/>
</dbReference>
<organism evidence="10 11">
    <name type="scientific">Streptomyces coerulescens</name>
    <dbReference type="NCBI Taxonomy" id="29304"/>
    <lineage>
        <taxon>Bacteria</taxon>
        <taxon>Bacillati</taxon>
        <taxon>Actinomycetota</taxon>
        <taxon>Actinomycetes</taxon>
        <taxon>Kitasatosporales</taxon>
        <taxon>Streptomycetaceae</taxon>
        <taxon>Streptomyces</taxon>
    </lineage>
</organism>
<feature type="transmembrane region" description="Helical" evidence="8">
    <location>
        <begin position="473"/>
        <end position="492"/>
    </location>
</feature>
<feature type="transmembrane region" description="Helical" evidence="8">
    <location>
        <begin position="20"/>
        <end position="47"/>
    </location>
</feature>
<feature type="transmembrane region" description="Helical" evidence="8">
    <location>
        <begin position="59"/>
        <end position="76"/>
    </location>
</feature>
<dbReference type="PANTHER" id="PTHR42718">
    <property type="entry name" value="MAJOR FACILITATOR SUPERFAMILY MULTIDRUG TRANSPORTER MFSC"/>
    <property type="match status" value="1"/>
</dbReference>
<keyword evidence="11" id="KW-1185">Reference proteome</keyword>
<protein>
    <submittedName>
        <fullName evidence="10">MFS transporter</fullName>
    </submittedName>
</protein>
<dbReference type="SUPFAM" id="SSF103473">
    <property type="entry name" value="MFS general substrate transporter"/>
    <property type="match status" value="1"/>
</dbReference>
<evidence type="ECO:0000256" key="2">
    <source>
        <dbReference type="ARBA" id="ARBA00022448"/>
    </source>
</evidence>
<keyword evidence="6 8" id="KW-0472">Membrane</keyword>
<evidence type="ECO:0000256" key="7">
    <source>
        <dbReference type="ARBA" id="ARBA00023251"/>
    </source>
</evidence>
<evidence type="ECO:0000313" key="10">
    <source>
        <dbReference type="EMBL" id="MFC5216288.1"/>
    </source>
</evidence>
<proteinExistence type="predicted"/>
<reference evidence="11" key="1">
    <citation type="journal article" date="2019" name="Int. J. Syst. Evol. Microbiol.">
        <title>The Global Catalogue of Microorganisms (GCM) 10K type strain sequencing project: providing services to taxonomists for standard genome sequencing and annotation.</title>
        <authorList>
            <consortium name="The Broad Institute Genomics Platform"/>
            <consortium name="The Broad Institute Genome Sequencing Center for Infectious Disease"/>
            <person name="Wu L."/>
            <person name="Ma J."/>
        </authorList>
    </citation>
    <scope>NUCLEOTIDE SEQUENCE [LARGE SCALE GENOMIC DNA]</scope>
    <source>
        <strain evidence="11">KCTC 42586</strain>
    </source>
</reference>
<evidence type="ECO:0000259" key="9">
    <source>
        <dbReference type="PROSITE" id="PS50850"/>
    </source>
</evidence>
<feature type="transmembrane region" description="Helical" evidence="8">
    <location>
        <begin position="311"/>
        <end position="330"/>
    </location>
</feature>
<name>A0ABW0CLR8_STRCD</name>
<dbReference type="EMBL" id="JBHSKM010000012">
    <property type="protein sequence ID" value="MFC5216288.1"/>
    <property type="molecule type" value="Genomic_DNA"/>
</dbReference>
<dbReference type="RefSeq" id="WP_380854981.1">
    <property type="nucleotide sequence ID" value="NZ_JBHSKM010000012.1"/>
</dbReference>
<accession>A0ABW0CLR8</accession>
<feature type="transmembrane region" description="Helical" evidence="8">
    <location>
        <begin position="237"/>
        <end position="254"/>
    </location>
</feature>
<evidence type="ECO:0000256" key="1">
    <source>
        <dbReference type="ARBA" id="ARBA00004651"/>
    </source>
</evidence>
<comment type="subcellular location">
    <subcellularLocation>
        <location evidence="1">Cell membrane</location>
        <topology evidence="1">Multi-pass membrane protein</topology>
    </subcellularLocation>
</comment>